<dbReference type="AlphaFoldDB" id="K3WCG2"/>
<sequence>MASRGGGSRRKALLAHLSAALAEVEGRTDAFRAGIEQLERNTRADLSPRAVREWFQMYLRVFDIGVEIRRGEIRHRTARQFQYPCMHTTGTRGATHSGLSIDDANAIYQLLESTPGVSESRLSVLFMRMDSLDNDSVGTLDVRLNGCLAKLLSVKSAHYYGLELSGSDPHQELFVKGIHTVESTRRTCFNPSTCVCEVDVEPWHEFEVPDEPLPAREKNVPAASPNHAGGTNVAAVTSGASAAATENAAANEEIGISELKRRFGFEPQVVDVDDDDNNNFTKKRRLAGRFTAGQPEQPVVWNRLTPLQIYMRKCRESGVEQKKKLRDLFIVTNGALNLNLSEFGLHSPENLQDLLDVVTAADLPIVSLDVTNNFFNAKSFQIFCELLRLPKLVQNAQRLIFRCVALPQRSDFPTLLRNLSNTENGELAQLRELDLSYNTFSEDSVLCLDSLLTGLKRLEKLSLESCFTKAPDPEVVEVAVVKDLVRTALVTCCNQLKSLNFGSNWMSFPLLNSLFAPESALQELSITQMTFFCFETAGFDSSMWDFNFQQLESLTLSETKHSRSDYLVAFLEALVASFTTGFVQMKRLDLAIGTGAAGQANSYNIKATLDAMIIALLQQIGDYGALRSLRIRMDMPLHYESMAPNYERVMLRLLAGGLPECESLDLSLGLPLTIASLRTLIGAAQLPKAQKIKLSITTL</sequence>
<dbReference type="InParanoid" id="K3WCG2"/>
<evidence type="ECO:0000313" key="2">
    <source>
        <dbReference type="Proteomes" id="UP000019132"/>
    </source>
</evidence>
<reference evidence="2" key="2">
    <citation type="submission" date="2010-04" db="EMBL/GenBank/DDBJ databases">
        <authorList>
            <person name="Buell R."/>
            <person name="Hamilton J."/>
            <person name="Hostetler J."/>
        </authorList>
    </citation>
    <scope>NUCLEOTIDE SEQUENCE [LARGE SCALE GENOMIC DNA]</scope>
    <source>
        <strain evidence="2">DAOM:BR144</strain>
    </source>
</reference>
<dbReference type="VEuPathDB" id="FungiDB:PYU1_G002650"/>
<dbReference type="EnsemblProtists" id="PYU1_T002653">
    <property type="protein sequence ID" value="PYU1_T002653"/>
    <property type="gene ID" value="PYU1_G002650"/>
</dbReference>
<dbReference type="Gene3D" id="3.80.10.10">
    <property type="entry name" value="Ribonuclease Inhibitor"/>
    <property type="match status" value="1"/>
</dbReference>
<dbReference type="Proteomes" id="UP000019132">
    <property type="component" value="Unassembled WGS sequence"/>
</dbReference>
<protein>
    <submittedName>
        <fullName evidence="1">Uncharacterized protein</fullName>
    </submittedName>
</protein>
<dbReference type="InterPro" id="IPR032675">
    <property type="entry name" value="LRR_dom_sf"/>
</dbReference>
<dbReference type="SUPFAM" id="SSF52047">
    <property type="entry name" value="RNI-like"/>
    <property type="match status" value="1"/>
</dbReference>
<evidence type="ECO:0000313" key="1">
    <source>
        <dbReference type="EnsemblProtists" id="PYU1_T002653"/>
    </source>
</evidence>
<dbReference type="OMA" id="GFAQLKH"/>
<dbReference type="HOGENOM" id="CLU_394579_0_0_1"/>
<reference evidence="2" key="1">
    <citation type="journal article" date="2010" name="Genome Biol.">
        <title>Genome sequence of the necrotrophic plant pathogen Pythium ultimum reveals original pathogenicity mechanisms and effector repertoire.</title>
        <authorList>
            <person name="Levesque C.A."/>
            <person name="Brouwer H."/>
            <person name="Cano L."/>
            <person name="Hamilton J.P."/>
            <person name="Holt C."/>
            <person name="Huitema E."/>
            <person name="Raffaele S."/>
            <person name="Robideau G.P."/>
            <person name="Thines M."/>
            <person name="Win J."/>
            <person name="Zerillo M.M."/>
            <person name="Beakes G.W."/>
            <person name="Boore J.L."/>
            <person name="Busam D."/>
            <person name="Dumas B."/>
            <person name="Ferriera S."/>
            <person name="Fuerstenberg S.I."/>
            <person name="Gachon C.M."/>
            <person name="Gaulin E."/>
            <person name="Govers F."/>
            <person name="Grenville-Briggs L."/>
            <person name="Horner N."/>
            <person name="Hostetler J."/>
            <person name="Jiang R.H."/>
            <person name="Johnson J."/>
            <person name="Krajaejun T."/>
            <person name="Lin H."/>
            <person name="Meijer H.J."/>
            <person name="Moore B."/>
            <person name="Morris P."/>
            <person name="Phuntmart V."/>
            <person name="Puiu D."/>
            <person name="Shetty J."/>
            <person name="Stajich J.E."/>
            <person name="Tripathy S."/>
            <person name="Wawra S."/>
            <person name="van West P."/>
            <person name="Whitty B.R."/>
            <person name="Coutinho P.M."/>
            <person name="Henrissat B."/>
            <person name="Martin F."/>
            <person name="Thomas P.D."/>
            <person name="Tyler B.M."/>
            <person name="De Vries R.P."/>
            <person name="Kamoun S."/>
            <person name="Yandell M."/>
            <person name="Tisserat N."/>
            <person name="Buell C.R."/>
        </authorList>
    </citation>
    <scope>NUCLEOTIDE SEQUENCE</scope>
    <source>
        <strain evidence="2">DAOM:BR144</strain>
    </source>
</reference>
<keyword evidence="2" id="KW-1185">Reference proteome</keyword>
<proteinExistence type="predicted"/>
<name>K3WCG2_GLOUD</name>
<accession>K3WCG2</accession>
<dbReference type="eggNOG" id="ENOG502RFHS">
    <property type="taxonomic scope" value="Eukaryota"/>
</dbReference>
<organism evidence="1 2">
    <name type="scientific">Globisporangium ultimum (strain ATCC 200006 / CBS 805.95 / DAOM BR144)</name>
    <name type="common">Pythium ultimum</name>
    <dbReference type="NCBI Taxonomy" id="431595"/>
    <lineage>
        <taxon>Eukaryota</taxon>
        <taxon>Sar</taxon>
        <taxon>Stramenopiles</taxon>
        <taxon>Oomycota</taxon>
        <taxon>Peronosporomycetes</taxon>
        <taxon>Pythiales</taxon>
        <taxon>Pythiaceae</taxon>
        <taxon>Globisporangium</taxon>
    </lineage>
</organism>
<reference evidence="1" key="3">
    <citation type="submission" date="2015-02" db="UniProtKB">
        <authorList>
            <consortium name="EnsemblProtists"/>
        </authorList>
    </citation>
    <scope>IDENTIFICATION</scope>
    <source>
        <strain evidence="1">DAOM BR144</strain>
    </source>
</reference>
<dbReference type="EMBL" id="GL376628">
    <property type="status" value="NOT_ANNOTATED_CDS"/>
    <property type="molecule type" value="Genomic_DNA"/>
</dbReference>